<dbReference type="OrthoDB" id="5590282at2759"/>
<evidence type="ECO:0000256" key="1">
    <source>
        <dbReference type="ARBA" id="ARBA00022618"/>
    </source>
</evidence>
<organism evidence="8 9">
    <name type="scientific">Apolygus lucorum</name>
    <name type="common">Small green plant bug</name>
    <name type="synonym">Lygocoris lucorum</name>
    <dbReference type="NCBI Taxonomy" id="248454"/>
    <lineage>
        <taxon>Eukaryota</taxon>
        <taxon>Metazoa</taxon>
        <taxon>Ecdysozoa</taxon>
        <taxon>Arthropoda</taxon>
        <taxon>Hexapoda</taxon>
        <taxon>Insecta</taxon>
        <taxon>Pterygota</taxon>
        <taxon>Neoptera</taxon>
        <taxon>Paraneoptera</taxon>
        <taxon>Hemiptera</taxon>
        <taxon>Heteroptera</taxon>
        <taxon>Panheteroptera</taxon>
        <taxon>Cimicomorpha</taxon>
        <taxon>Miridae</taxon>
        <taxon>Mirini</taxon>
        <taxon>Apolygus</taxon>
    </lineage>
</organism>
<keyword evidence="9" id="KW-1185">Reference proteome</keyword>
<comment type="caution">
    <text evidence="8">The sequence shown here is derived from an EMBL/GenBank/DDBJ whole genome shotgun (WGS) entry which is preliminary data.</text>
</comment>
<dbReference type="GO" id="GO:0005634">
    <property type="term" value="C:nucleus"/>
    <property type="evidence" value="ECO:0007669"/>
    <property type="project" value="UniProtKB-ARBA"/>
</dbReference>
<sequence>MQGENKMAKIGGAKIQGKGVSQKRLVRVYEDGENPGQGKRLKTASGTSGPKTHLGHQRRPLADIINVGAGAAKKEDSQKTEKVKRADEQHCTKKCDKTERTGDVLQAAATTAINEKNETQNEHKKLGTKYSDGKIKEENNQPIPVQNTSLSSAGELQKDKIRQQNQKVFSVTYYSTEIYKYLFAVEKRYEIPKNHLEGQLLNGSMRTVLVDWLAGVVDSLDLMQETFQLTVYTMDKFMATNGTTTKANAQLIGMGALFVAAKYEETESIELSDLTFFCDNKWKADDIRSIECVILKAIGYQLGRPLAIHFIRRLSKIGGASPMEHSYAKFFADTSLLSYSLCHVKPSLIAAASVYLALCISRDRIDTALWTPTLEAASTYRLEDLRDVLPLISRAVTGAFTGELQGVQSRYSSSHLFCVSLMPGCRPETGIINHF</sequence>
<dbReference type="SUPFAM" id="SSF47954">
    <property type="entry name" value="Cyclin-like"/>
    <property type="match status" value="2"/>
</dbReference>
<reference evidence="8" key="1">
    <citation type="journal article" date="2021" name="Mol. Ecol. Resour.">
        <title>Apolygus lucorum genome provides insights into omnivorousness and mesophyll feeding.</title>
        <authorList>
            <person name="Liu Y."/>
            <person name="Liu H."/>
            <person name="Wang H."/>
            <person name="Huang T."/>
            <person name="Liu B."/>
            <person name="Yang B."/>
            <person name="Yin L."/>
            <person name="Li B."/>
            <person name="Zhang Y."/>
            <person name="Zhang S."/>
            <person name="Jiang F."/>
            <person name="Zhang X."/>
            <person name="Ren Y."/>
            <person name="Wang B."/>
            <person name="Wang S."/>
            <person name="Lu Y."/>
            <person name="Wu K."/>
            <person name="Fan W."/>
            <person name="Wang G."/>
        </authorList>
    </citation>
    <scope>NUCLEOTIDE SEQUENCE</scope>
    <source>
        <strain evidence="8">12Hb</strain>
    </source>
</reference>
<dbReference type="InterPro" id="IPR046965">
    <property type="entry name" value="Cyclin_A/B-like"/>
</dbReference>
<dbReference type="InterPro" id="IPR004367">
    <property type="entry name" value="Cyclin_C-dom"/>
</dbReference>
<feature type="region of interest" description="Disordered" evidence="5">
    <location>
        <begin position="1"/>
        <end position="90"/>
    </location>
</feature>
<evidence type="ECO:0008006" key="10">
    <source>
        <dbReference type="Google" id="ProtNLM"/>
    </source>
</evidence>
<gene>
    <name evidence="8" type="ORF">GE061_019246</name>
</gene>
<evidence type="ECO:0000313" key="8">
    <source>
        <dbReference type="EMBL" id="KAF6205079.1"/>
    </source>
</evidence>
<dbReference type="InterPro" id="IPR006671">
    <property type="entry name" value="Cyclin_N"/>
</dbReference>
<dbReference type="SMART" id="SM01332">
    <property type="entry name" value="Cyclin_C"/>
    <property type="match status" value="1"/>
</dbReference>
<dbReference type="InterPro" id="IPR036915">
    <property type="entry name" value="Cyclin-like_sf"/>
</dbReference>
<feature type="region of interest" description="Disordered" evidence="5">
    <location>
        <begin position="133"/>
        <end position="158"/>
    </location>
</feature>
<feature type="compositionally biased region" description="Low complexity" evidence="5">
    <location>
        <begin position="8"/>
        <end position="19"/>
    </location>
</feature>
<accession>A0A6A4JEL5</accession>
<dbReference type="Pfam" id="PF02984">
    <property type="entry name" value="Cyclin_C"/>
    <property type="match status" value="1"/>
</dbReference>
<dbReference type="GO" id="GO:0044772">
    <property type="term" value="P:mitotic cell cycle phase transition"/>
    <property type="evidence" value="ECO:0007669"/>
    <property type="project" value="InterPro"/>
</dbReference>
<evidence type="ECO:0000256" key="4">
    <source>
        <dbReference type="RuleBase" id="RU000383"/>
    </source>
</evidence>
<evidence type="ECO:0000256" key="5">
    <source>
        <dbReference type="SAM" id="MobiDB-lite"/>
    </source>
</evidence>
<keyword evidence="2 4" id="KW-0195">Cyclin</keyword>
<dbReference type="PANTHER" id="PTHR10177">
    <property type="entry name" value="CYCLINS"/>
    <property type="match status" value="1"/>
</dbReference>
<dbReference type="GO" id="GO:0016538">
    <property type="term" value="F:cyclin-dependent protein serine/threonine kinase regulator activity"/>
    <property type="evidence" value="ECO:0007669"/>
    <property type="project" value="InterPro"/>
</dbReference>
<evidence type="ECO:0000259" key="7">
    <source>
        <dbReference type="SMART" id="SM01332"/>
    </source>
</evidence>
<feature type="compositionally biased region" description="Polar residues" evidence="5">
    <location>
        <begin position="140"/>
        <end position="154"/>
    </location>
</feature>
<feature type="compositionally biased region" description="Basic and acidic residues" evidence="5">
    <location>
        <begin position="72"/>
        <end position="90"/>
    </location>
</feature>
<dbReference type="EMBL" id="WIXP02000009">
    <property type="protein sequence ID" value="KAF6205079.1"/>
    <property type="molecule type" value="Genomic_DNA"/>
</dbReference>
<protein>
    <recommendedName>
        <fullName evidence="10">Cyclin N-terminal domain-containing protein</fullName>
    </recommendedName>
</protein>
<dbReference type="InterPro" id="IPR039361">
    <property type="entry name" value="Cyclin"/>
</dbReference>
<dbReference type="PIRSF" id="PIRSF001771">
    <property type="entry name" value="Cyclin_A_B_D_E"/>
    <property type="match status" value="1"/>
</dbReference>
<feature type="domain" description="Cyclin C-terminal" evidence="7">
    <location>
        <begin position="305"/>
        <end position="425"/>
    </location>
</feature>
<evidence type="ECO:0000256" key="3">
    <source>
        <dbReference type="ARBA" id="ARBA00023306"/>
    </source>
</evidence>
<dbReference type="InterPro" id="IPR013763">
    <property type="entry name" value="Cyclin-like_dom"/>
</dbReference>
<keyword evidence="3" id="KW-0131">Cell cycle</keyword>
<dbReference type="Proteomes" id="UP000466442">
    <property type="component" value="Linkage Group LG9"/>
</dbReference>
<dbReference type="FunFam" id="1.10.472.10:FF:000001">
    <property type="entry name" value="G2/mitotic-specific cyclin"/>
    <property type="match status" value="1"/>
</dbReference>
<name>A0A6A4JEL5_APOLU</name>
<dbReference type="Pfam" id="PF00134">
    <property type="entry name" value="Cyclin_N"/>
    <property type="match status" value="1"/>
</dbReference>
<feature type="domain" description="Cyclin-like" evidence="6">
    <location>
        <begin position="309"/>
        <end position="394"/>
    </location>
</feature>
<evidence type="ECO:0000259" key="6">
    <source>
        <dbReference type="SMART" id="SM00385"/>
    </source>
</evidence>
<evidence type="ECO:0000313" key="9">
    <source>
        <dbReference type="Proteomes" id="UP000466442"/>
    </source>
</evidence>
<dbReference type="AlphaFoldDB" id="A0A6A4JEL5"/>
<dbReference type="Gene3D" id="1.10.472.10">
    <property type="entry name" value="Cyclin-like"/>
    <property type="match status" value="2"/>
</dbReference>
<feature type="domain" description="Cyclin-like" evidence="6">
    <location>
        <begin position="211"/>
        <end position="296"/>
    </location>
</feature>
<keyword evidence="1" id="KW-0132">Cell division</keyword>
<dbReference type="GO" id="GO:0051301">
    <property type="term" value="P:cell division"/>
    <property type="evidence" value="ECO:0007669"/>
    <property type="project" value="UniProtKB-KW"/>
</dbReference>
<proteinExistence type="inferred from homology"/>
<comment type="similarity">
    <text evidence="4">Belongs to the cyclin family.</text>
</comment>
<dbReference type="SMART" id="SM00385">
    <property type="entry name" value="CYCLIN"/>
    <property type="match status" value="2"/>
</dbReference>
<evidence type="ECO:0000256" key="2">
    <source>
        <dbReference type="ARBA" id="ARBA00023127"/>
    </source>
</evidence>